<evidence type="ECO:0000313" key="3">
    <source>
        <dbReference type="Proteomes" id="UP000016023"/>
    </source>
</evidence>
<keyword evidence="3" id="KW-1185">Reference proteome</keyword>
<evidence type="ECO:0000256" key="1">
    <source>
        <dbReference type="SAM" id="SignalP"/>
    </source>
</evidence>
<feature type="signal peptide" evidence="1">
    <location>
        <begin position="1"/>
        <end position="19"/>
    </location>
</feature>
<dbReference type="HOGENOM" id="CLU_034649_0_0_10"/>
<dbReference type="Gene3D" id="2.40.160.60">
    <property type="entry name" value="Outer membrane protein transport protein (OMPP1/FadL/TodX)"/>
    <property type="match status" value="1"/>
</dbReference>
<dbReference type="STRING" id="883158.HMPREF9140_01313"/>
<reference evidence="2 3" key="1">
    <citation type="submission" date="2011-12" db="EMBL/GenBank/DDBJ databases">
        <title>The Genome Sequence of Prevotella micans F0438.</title>
        <authorList>
            <consortium name="The Broad Institute Genome Sequencing Platform"/>
            <person name="Earl A."/>
            <person name="Ward D."/>
            <person name="Feldgarden M."/>
            <person name="Gevers D."/>
            <person name="Izard J."/>
            <person name="Baranova O.V."/>
            <person name="Blanton J.M."/>
            <person name="Wade W.G."/>
            <person name="Dewhirst F.E."/>
            <person name="Young S.K."/>
            <person name="Zeng Q."/>
            <person name="Gargeya S."/>
            <person name="Fitzgerald M."/>
            <person name="Haas B."/>
            <person name="Abouelleil A."/>
            <person name="Alvarado L."/>
            <person name="Arachchi H.M."/>
            <person name="Berlin A."/>
            <person name="Chapman S.B."/>
            <person name="Gearin G."/>
            <person name="Goldberg J."/>
            <person name="Griggs A."/>
            <person name="Gujja S."/>
            <person name="Hansen M."/>
            <person name="Heiman D."/>
            <person name="Howarth C."/>
            <person name="Larimer J."/>
            <person name="Lui A."/>
            <person name="MacDonald P.J.P."/>
            <person name="McCowen C."/>
            <person name="Montmayeur A."/>
            <person name="Murphy C."/>
            <person name="Neiman D."/>
            <person name="Pearson M."/>
            <person name="Priest M."/>
            <person name="Roberts A."/>
            <person name="Saif S."/>
            <person name="Shea T."/>
            <person name="Sisk P."/>
            <person name="Stolte C."/>
            <person name="Sykes S."/>
            <person name="Wortman J."/>
            <person name="Nusbaum C."/>
            <person name="Birren B."/>
        </authorList>
    </citation>
    <scope>NUCLEOTIDE SEQUENCE [LARGE SCALE GENOMIC DNA]</scope>
    <source>
        <strain evidence="2 3">F0438</strain>
    </source>
</reference>
<feature type="chain" id="PRO_5003552245" description="Hemin receptor" evidence="1">
    <location>
        <begin position="20"/>
        <end position="542"/>
    </location>
</feature>
<dbReference type="AlphaFoldDB" id="H1Q325"/>
<comment type="caution">
    <text evidence="2">The sequence shown here is derived from an EMBL/GenBank/DDBJ whole genome shotgun (WGS) entry which is preliminary data.</text>
</comment>
<organism evidence="2 3">
    <name type="scientific">Prevotella micans F0438</name>
    <dbReference type="NCBI Taxonomy" id="883158"/>
    <lineage>
        <taxon>Bacteria</taxon>
        <taxon>Pseudomonadati</taxon>
        <taxon>Bacteroidota</taxon>
        <taxon>Bacteroidia</taxon>
        <taxon>Bacteroidales</taxon>
        <taxon>Prevotellaceae</taxon>
        <taxon>Prevotella</taxon>
    </lineage>
</organism>
<dbReference type="SUPFAM" id="SSF56935">
    <property type="entry name" value="Porins"/>
    <property type="match status" value="1"/>
</dbReference>
<accession>H1Q325</accession>
<protein>
    <recommendedName>
        <fullName evidence="4">Hemin receptor</fullName>
    </recommendedName>
</protein>
<sequence>MKLRHIFIATSLVALPVVAQETYENERIMGEDLNGTARYVGMGGALEALGADISTIGTNPAGIGLFRHSTFSISAGPVFKKSGKEFNSGSKTNLSFDQIGLVYSTRTGDNEYINFGFNYHKGKNFNYFLNAANSLNGSSQNTQSYLKGLLGSELNGGFNIDKIEDKDGNKRYYGYFDSQSKQLALTWSQLDYLYWNTMIPDAKNGDKFFYYDASSYDFNRENTGYVGNYDFNSSANFGDRVFLGFTLGIKDVHYNSYSEYREQLSGNSGSVTVQDQRQIVGVGYDVSFGAIVRPVLSSPFRIGAYIKSPTWYELETSNQTVIHNNATSGGTYDHGRVSNSYKFKLWTPWRFGLSLGHTIGNKFAIGVTYEYEDYSSTNTRVNDGTYVDYYYGDIYETSVKDAVMNNHTKGALKGVSTFKVGAEFKPVADLSLRVGYNYVSSKYSANAQKNPSLASLGTSYSSATDFTNWDAINRFTCGIGYRINDFSIDMAYQYSAQNGTFYPFSSMTVEDTKNNKVYKNTPTPTKVENNRGQLLFTLGFHF</sequence>
<dbReference type="EMBL" id="AGWK01000036">
    <property type="protein sequence ID" value="EHO69623.1"/>
    <property type="molecule type" value="Genomic_DNA"/>
</dbReference>
<dbReference type="PATRIC" id="fig|883158.3.peg.1317"/>
<dbReference type="Proteomes" id="UP000016023">
    <property type="component" value="Unassembled WGS sequence"/>
</dbReference>
<keyword evidence="1" id="KW-0732">Signal</keyword>
<proteinExistence type="predicted"/>
<name>H1Q325_9BACT</name>
<dbReference type="eggNOG" id="COG2067">
    <property type="taxonomic scope" value="Bacteria"/>
</dbReference>
<evidence type="ECO:0008006" key="4">
    <source>
        <dbReference type="Google" id="ProtNLM"/>
    </source>
</evidence>
<dbReference type="RefSeq" id="WP_006952704.1">
    <property type="nucleotide sequence ID" value="NZ_JH594522.1"/>
</dbReference>
<evidence type="ECO:0000313" key="2">
    <source>
        <dbReference type="EMBL" id="EHO69623.1"/>
    </source>
</evidence>
<gene>
    <name evidence="2" type="ORF">HMPREF9140_01313</name>
</gene>